<feature type="compositionally biased region" description="Polar residues" evidence="3">
    <location>
        <begin position="264"/>
        <end position="274"/>
    </location>
</feature>
<comment type="caution">
    <text evidence="5">The sequence shown here is derived from an EMBL/GenBank/DDBJ whole genome shotgun (WGS) entry which is preliminary data.</text>
</comment>
<keyword evidence="6" id="KW-1185">Reference proteome</keyword>
<gene>
    <name evidence="5" type="ORF">AFUS01_LOCUS37960</name>
</gene>
<feature type="compositionally biased region" description="Low complexity" evidence="3">
    <location>
        <begin position="321"/>
        <end position="346"/>
    </location>
</feature>
<proteinExistence type="predicted"/>
<dbReference type="Pfam" id="PF15780">
    <property type="entry name" value="ASH"/>
    <property type="match status" value="1"/>
</dbReference>
<sequence>MVEQDEIREIRARSGDVEGREILDWRKREDRKGDGNKGGAADVGEHINVGTCTTSSANVGGSYADYALSKQTDRRICFRSSSQSWFRSIPNCLDFSVSKLVLRDCGYCLDFVTRIEYFIMTSYQVSPPKREPKKSGKEEPGPAVFLTLGAFCVTPKLHFEAVILGQCRRRTLIIRNPTDSACFLKFVKRPSDCFSLVESIDDQDLFIPATDEIRVVVEWRPKEEGQFFETYQVQPSNGGSKFSIHLLGKCLPPPKKAGVKKRVNPSSALHTSTAPARPNDLGLKVLGRPSTVKSSTKVTVPHSPKFSNRFSSRQGTGDNKLSNSSSVDPSLPSPSPLEKLGSLSLPFTPEPNRSKMTEAKTNLPTEELTEEKPDLHKIDRTFILCNDLQVSSLSPSSRRETYLIAAPTIDHKNPQTTAMNIIDKSEENGHLDVPNLEHFTSTDVATPVQDTSVAIELDAKVVESITDTLDSELDLVHRSVDTILYQVEEMGAKQHQAAVAAFSKLTELDEEAIFGGPVDFEDDDLYLESKTISGEFLCIDQSDLVPNFPAEEPQTENELVASIKRLLKEGHSDDDIINRFTESQTMVGEIRNLYEELAAKYKSCRECYEITKAAHLSEAFTFNRIVIQKAIKNHEIRVKEGTDICCFKSKTHIISSLLSAYNRPWLWSALCLIFHSDKLLADDIDMMNFIDENLFWNSELMDFENDGGATPKEFLDSLVPKFLQNFLEIIYLLDATGIPYVFVPNNSTKKFLGQFEAEYLECTELLVVLNSIPVKINKLLDPIHYIVQDNLRGPNLLAWTNIVRIVQELVGNDPKRPELMFNSSSIESARNSLRASLEEANKIGVPCQVLPEEIDWFFYGCSSMLDEKLLWQLVLRLRISQTKKMQGSEE</sequence>
<evidence type="ECO:0000256" key="1">
    <source>
        <dbReference type="ARBA" id="ARBA00004496"/>
    </source>
</evidence>
<feature type="compositionally biased region" description="Polar residues" evidence="3">
    <location>
        <begin position="305"/>
        <end position="320"/>
    </location>
</feature>
<feature type="domain" description="Abnormal spindle-like microcephaly-associated protein ASH" evidence="4">
    <location>
        <begin position="146"/>
        <end position="238"/>
    </location>
</feature>
<evidence type="ECO:0000313" key="6">
    <source>
        <dbReference type="Proteomes" id="UP000708208"/>
    </source>
</evidence>
<evidence type="ECO:0000259" key="4">
    <source>
        <dbReference type="Pfam" id="PF15780"/>
    </source>
</evidence>
<keyword evidence="2" id="KW-0963">Cytoplasm</keyword>
<accession>A0A8J2LAD9</accession>
<protein>
    <recommendedName>
        <fullName evidence="4">Abnormal spindle-like microcephaly-associated protein ASH domain-containing protein</fullName>
    </recommendedName>
</protein>
<comment type="subcellular location">
    <subcellularLocation>
        <location evidence="1">Cytoplasm</location>
    </subcellularLocation>
</comment>
<dbReference type="EMBL" id="CAJVCH010545745">
    <property type="protein sequence ID" value="CAG7828007.1"/>
    <property type="molecule type" value="Genomic_DNA"/>
</dbReference>
<reference evidence="5" key="1">
    <citation type="submission" date="2021-06" db="EMBL/GenBank/DDBJ databases">
        <authorList>
            <person name="Hodson N. C."/>
            <person name="Mongue J. A."/>
            <person name="Jaron S. K."/>
        </authorList>
    </citation>
    <scope>NUCLEOTIDE SEQUENCE</scope>
</reference>
<evidence type="ECO:0000313" key="5">
    <source>
        <dbReference type="EMBL" id="CAG7828007.1"/>
    </source>
</evidence>
<name>A0A8J2LAD9_9HEXA</name>
<evidence type="ECO:0000256" key="3">
    <source>
        <dbReference type="SAM" id="MobiDB-lite"/>
    </source>
</evidence>
<organism evidence="5 6">
    <name type="scientific">Allacma fusca</name>
    <dbReference type="NCBI Taxonomy" id="39272"/>
    <lineage>
        <taxon>Eukaryota</taxon>
        <taxon>Metazoa</taxon>
        <taxon>Ecdysozoa</taxon>
        <taxon>Arthropoda</taxon>
        <taxon>Hexapoda</taxon>
        <taxon>Collembola</taxon>
        <taxon>Symphypleona</taxon>
        <taxon>Sminthuridae</taxon>
        <taxon>Allacma</taxon>
    </lineage>
</organism>
<evidence type="ECO:0000256" key="2">
    <source>
        <dbReference type="ARBA" id="ARBA00022490"/>
    </source>
</evidence>
<dbReference type="AlphaFoldDB" id="A0A8J2LAD9"/>
<feature type="region of interest" description="Disordered" evidence="3">
    <location>
        <begin position="255"/>
        <end position="369"/>
    </location>
</feature>
<dbReference type="GO" id="GO:0005737">
    <property type="term" value="C:cytoplasm"/>
    <property type="evidence" value="ECO:0007669"/>
    <property type="project" value="UniProtKB-SubCell"/>
</dbReference>
<dbReference type="Proteomes" id="UP000708208">
    <property type="component" value="Unassembled WGS sequence"/>
</dbReference>
<dbReference type="InterPro" id="IPR031549">
    <property type="entry name" value="ASH"/>
</dbReference>